<dbReference type="Pfam" id="PF00903">
    <property type="entry name" value="Glyoxalase"/>
    <property type="match status" value="1"/>
</dbReference>
<keyword evidence="3" id="KW-1185">Reference proteome</keyword>
<protein>
    <submittedName>
        <fullName evidence="2">Glyoxalase-like domain</fullName>
    </submittedName>
</protein>
<evidence type="ECO:0000313" key="2">
    <source>
        <dbReference type="EMBL" id="VEJ36292.1"/>
    </source>
</evidence>
<dbReference type="OrthoDB" id="9796521at2"/>
<dbReference type="KEGG" id="piv:NCTC13079_01496"/>
<dbReference type="InterPro" id="IPR004360">
    <property type="entry name" value="Glyas_Fos-R_dOase_dom"/>
</dbReference>
<name>A0A3S4Z4P8_9FIRM</name>
<proteinExistence type="predicted"/>
<dbReference type="EMBL" id="LR134523">
    <property type="protein sequence ID" value="VEJ36292.1"/>
    <property type="molecule type" value="Genomic_DNA"/>
</dbReference>
<dbReference type="Gene3D" id="3.10.180.10">
    <property type="entry name" value="2,3-Dihydroxybiphenyl 1,2-Dioxygenase, domain 1"/>
    <property type="match status" value="1"/>
</dbReference>
<dbReference type="Proteomes" id="UP000269544">
    <property type="component" value="Chromosome"/>
</dbReference>
<sequence length="124" mass="14350">MQTLTVRLYVDDPDAASYFYLDLFRASIVHRFEYEGRADRIEMEIEGVPFTLIRYPGPKIPANCLEFQVAVEKDRLASLYADALERDAVAIEAPATCTEVWETTACFDDPFGFRWNLYHKDDEI</sequence>
<evidence type="ECO:0000259" key="1">
    <source>
        <dbReference type="PROSITE" id="PS51819"/>
    </source>
</evidence>
<reference evidence="2 3" key="1">
    <citation type="submission" date="2018-12" db="EMBL/GenBank/DDBJ databases">
        <authorList>
            <consortium name="Pathogen Informatics"/>
        </authorList>
    </citation>
    <scope>NUCLEOTIDE SEQUENCE [LARGE SCALE GENOMIC DNA]</scope>
    <source>
        <strain evidence="2 3">NCTC13079</strain>
    </source>
</reference>
<organism evidence="2 3">
    <name type="scientific">Aedoeadaptatus ivorii</name>
    <dbReference type="NCBI Taxonomy" id="54006"/>
    <lineage>
        <taxon>Bacteria</taxon>
        <taxon>Bacillati</taxon>
        <taxon>Bacillota</taxon>
        <taxon>Tissierellia</taxon>
        <taxon>Tissierellales</taxon>
        <taxon>Peptoniphilaceae</taxon>
        <taxon>Aedoeadaptatus</taxon>
    </lineage>
</organism>
<dbReference type="PROSITE" id="PS51819">
    <property type="entry name" value="VOC"/>
    <property type="match status" value="1"/>
</dbReference>
<dbReference type="InterPro" id="IPR029068">
    <property type="entry name" value="Glyas_Bleomycin-R_OHBP_Dase"/>
</dbReference>
<dbReference type="InterPro" id="IPR037523">
    <property type="entry name" value="VOC_core"/>
</dbReference>
<accession>A0A3S4Z4P8</accession>
<dbReference type="RefSeq" id="WP_126466189.1">
    <property type="nucleotide sequence ID" value="NZ_LR134523.1"/>
</dbReference>
<gene>
    <name evidence="2" type="ORF">NCTC13079_01496</name>
</gene>
<dbReference type="AlphaFoldDB" id="A0A3S4Z4P8"/>
<dbReference type="SUPFAM" id="SSF54593">
    <property type="entry name" value="Glyoxalase/Bleomycin resistance protein/Dihydroxybiphenyl dioxygenase"/>
    <property type="match status" value="1"/>
</dbReference>
<feature type="domain" description="VOC" evidence="1">
    <location>
        <begin position="2"/>
        <end position="120"/>
    </location>
</feature>
<evidence type="ECO:0000313" key="3">
    <source>
        <dbReference type="Proteomes" id="UP000269544"/>
    </source>
</evidence>